<evidence type="ECO:0000256" key="4">
    <source>
        <dbReference type="ARBA" id="ARBA00022475"/>
    </source>
</evidence>
<comment type="catalytic activity">
    <reaction evidence="12">
        <text>L-proline(in) + Na(+)(in) = L-proline(out) + Na(+)(out)</text>
        <dbReference type="Rhea" id="RHEA:28967"/>
        <dbReference type="ChEBI" id="CHEBI:29101"/>
        <dbReference type="ChEBI" id="CHEBI:60039"/>
    </reaction>
</comment>
<dbReference type="InterPro" id="IPR001734">
    <property type="entry name" value="Na/solute_symporter"/>
</dbReference>
<dbReference type="GO" id="GO:0015293">
    <property type="term" value="F:symporter activity"/>
    <property type="evidence" value="ECO:0007669"/>
    <property type="project" value="UniProtKB-KW"/>
</dbReference>
<dbReference type="GO" id="GO:0006814">
    <property type="term" value="P:sodium ion transport"/>
    <property type="evidence" value="ECO:0007669"/>
    <property type="project" value="UniProtKB-KW"/>
</dbReference>
<feature type="transmembrane region" description="Helical" evidence="14">
    <location>
        <begin position="322"/>
        <end position="345"/>
    </location>
</feature>
<evidence type="ECO:0000256" key="12">
    <source>
        <dbReference type="ARBA" id="ARBA00033708"/>
    </source>
</evidence>
<keyword evidence="8" id="KW-0915">Sodium</keyword>
<sequence length="504" mass="54529">MKGIFLTLFIGFLLFSGLYCMRRAKTLNDFFLGGRTVGPWLSAFAYGTTYFSAVIFIGYAGKVGWGFGLSALWIVVGNTLLGSLLAWWVLAKRTRQMTVRLNTMTMPQFLGARYQSPSLKIFAALIIFVFMIPYSASVYMGLSYLFERVFEIPYTYAAVAMAVLTAMYLVTGGYRAVALTDVVQGTVMIFGVFTLIYYVLGAPQVGGFMPAISKLAAVDPRLVAPVGPPGFIPIASLVILTSLGTWGLPQMVQKFYAIKDEAAIKPAAVVATLFALVITTGAYFTGSLTRLFFEKVPVDAVTGKPNPDLMIPQIMMNNLPEWAVTLILLLVLSASMSTLASLVLVSSSSVTIDLIQGICPTLSEKQNVRLMRVFCALFIALSVGLALAKPTIILSLMAISWGTVAGAFLAPYLLGLYWRGATTKGAWIGALTGLTISVIFSFYFKLDAGKIPLVGSLAMLVPLAVMPLVSLVTEPLPEDHLCKVFGDSAPRCTMLVKNKKVEQL</sequence>
<comment type="similarity">
    <text evidence="2 13">Belongs to the sodium:solute symporter (SSF) (TC 2.A.21) family.</text>
</comment>
<keyword evidence="9" id="KW-0406">Ion transport</keyword>
<accession>A0A1M4XY13</accession>
<feature type="transmembrane region" description="Helical" evidence="14">
    <location>
        <begin position="451"/>
        <end position="473"/>
    </location>
</feature>
<comment type="subcellular location">
    <subcellularLocation>
        <location evidence="1">Cell membrane</location>
        <topology evidence="1">Multi-pass membrane protein</topology>
    </subcellularLocation>
</comment>
<dbReference type="RefSeq" id="WP_073238270.1">
    <property type="nucleotide sequence ID" value="NZ_FQUY01000009.1"/>
</dbReference>
<evidence type="ECO:0000256" key="8">
    <source>
        <dbReference type="ARBA" id="ARBA00023053"/>
    </source>
</evidence>
<evidence type="ECO:0000256" key="9">
    <source>
        <dbReference type="ARBA" id="ARBA00023065"/>
    </source>
</evidence>
<keyword evidence="10 14" id="KW-0472">Membrane</keyword>
<feature type="transmembrane region" description="Helical" evidence="14">
    <location>
        <begin position="370"/>
        <end position="387"/>
    </location>
</feature>
<dbReference type="InterPro" id="IPR038377">
    <property type="entry name" value="Na/Glc_symporter_sf"/>
</dbReference>
<evidence type="ECO:0000256" key="6">
    <source>
        <dbReference type="ARBA" id="ARBA00022847"/>
    </source>
</evidence>
<feature type="transmembrane region" description="Helical" evidence="14">
    <location>
        <begin position="67"/>
        <end position="90"/>
    </location>
</feature>
<keyword evidence="4" id="KW-1003">Cell membrane</keyword>
<dbReference type="Proteomes" id="UP000184148">
    <property type="component" value="Unassembled WGS sequence"/>
</dbReference>
<keyword evidence="11" id="KW-0739">Sodium transport</keyword>
<keyword evidence="3" id="KW-0813">Transport</keyword>
<name>A0A1M4XY13_9FIRM</name>
<evidence type="ECO:0000256" key="7">
    <source>
        <dbReference type="ARBA" id="ARBA00022989"/>
    </source>
</evidence>
<keyword evidence="7 14" id="KW-1133">Transmembrane helix</keyword>
<evidence type="ECO:0000256" key="10">
    <source>
        <dbReference type="ARBA" id="ARBA00023136"/>
    </source>
</evidence>
<dbReference type="AlphaFoldDB" id="A0A1M4XY13"/>
<evidence type="ECO:0000313" key="15">
    <source>
        <dbReference type="EMBL" id="SHE98122.1"/>
    </source>
</evidence>
<protein>
    <submittedName>
        <fullName evidence="15">Solute:Na+ symporter, SSS family</fullName>
    </submittedName>
</protein>
<dbReference type="PROSITE" id="PS50283">
    <property type="entry name" value="NA_SOLUT_SYMP_3"/>
    <property type="match status" value="1"/>
</dbReference>
<feature type="transmembrane region" description="Helical" evidence="14">
    <location>
        <begin position="393"/>
        <end position="414"/>
    </location>
</feature>
<feature type="transmembrane region" description="Helical" evidence="14">
    <location>
        <begin position="6"/>
        <end position="22"/>
    </location>
</feature>
<evidence type="ECO:0000256" key="14">
    <source>
        <dbReference type="SAM" id="Phobius"/>
    </source>
</evidence>
<feature type="transmembrane region" description="Helical" evidence="14">
    <location>
        <begin position="230"/>
        <end position="248"/>
    </location>
</feature>
<evidence type="ECO:0000256" key="13">
    <source>
        <dbReference type="RuleBase" id="RU362091"/>
    </source>
</evidence>
<keyword evidence="6" id="KW-0769">Symport</keyword>
<reference evidence="16" key="1">
    <citation type="submission" date="2016-11" db="EMBL/GenBank/DDBJ databases">
        <authorList>
            <person name="Varghese N."/>
            <person name="Submissions S."/>
        </authorList>
    </citation>
    <scope>NUCLEOTIDE SEQUENCE [LARGE SCALE GENOMIC DNA]</scope>
    <source>
        <strain evidence="16">DSM 12395</strain>
    </source>
</reference>
<evidence type="ECO:0000256" key="1">
    <source>
        <dbReference type="ARBA" id="ARBA00004651"/>
    </source>
</evidence>
<feature type="transmembrane region" description="Helical" evidence="14">
    <location>
        <begin position="43"/>
        <end position="61"/>
    </location>
</feature>
<dbReference type="EMBL" id="FQUY01000009">
    <property type="protein sequence ID" value="SHE98122.1"/>
    <property type="molecule type" value="Genomic_DNA"/>
</dbReference>
<proteinExistence type="inferred from homology"/>
<dbReference type="OrthoDB" id="9810181at2"/>
<evidence type="ECO:0000256" key="2">
    <source>
        <dbReference type="ARBA" id="ARBA00006434"/>
    </source>
</evidence>
<dbReference type="PANTHER" id="PTHR48086:SF3">
    <property type="entry name" value="SODIUM_PROLINE SYMPORTER"/>
    <property type="match status" value="1"/>
</dbReference>
<feature type="transmembrane region" description="Helical" evidence="14">
    <location>
        <begin position="152"/>
        <end position="170"/>
    </location>
</feature>
<organism evidence="15 16">
    <name type="scientific">Desulforamulus putei DSM 12395</name>
    <dbReference type="NCBI Taxonomy" id="1121429"/>
    <lineage>
        <taxon>Bacteria</taxon>
        <taxon>Bacillati</taxon>
        <taxon>Bacillota</taxon>
        <taxon>Clostridia</taxon>
        <taxon>Eubacteriales</taxon>
        <taxon>Peptococcaceae</taxon>
        <taxon>Desulforamulus</taxon>
    </lineage>
</organism>
<dbReference type="GO" id="GO:0005886">
    <property type="term" value="C:plasma membrane"/>
    <property type="evidence" value="ECO:0007669"/>
    <property type="project" value="UniProtKB-SubCell"/>
</dbReference>
<feature type="transmembrane region" description="Helical" evidence="14">
    <location>
        <begin position="121"/>
        <end position="146"/>
    </location>
</feature>
<keyword evidence="16" id="KW-1185">Reference proteome</keyword>
<keyword evidence="5 14" id="KW-0812">Transmembrane</keyword>
<feature type="transmembrane region" description="Helical" evidence="14">
    <location>
        <begin position="426"/>
        <end position="445"/>
    </location>
</feature>
<evidence type="ECO:0000256" key="3">
    <source>
        <dbReference type="ARBA" id="ARBA00022448"/>
    </source>
</evidence>
<evidence type="ECO:0000256" key="5">
    <source>
        <dbReference type="ARBA" id="ARBA00022692"/>
    </source>
</evidence>
<dbReference type="Pfam" id="PF00474">
    <property type="entry name" value="SSF"/>
    <property type="match status" value="1"/>
</dbReference>
<dbReference type="Gene3D" id="1.20.1730.10">
    <property type="entry name" value="Sodium/glucose cotransporter"/>
    <property type="match status" value="1"/>
</dbReference>
<dbReference type="STRING" id="1121429.SAMN02745133_01564"/>
<feature type="transmembrane region" description="Helical" evidence="14">
    <location>
        <begin position="182"/>
        <end position="200"/>
    </location>
</feature>
<evidence type="ECO:0000256" key="11">
    <source>
        <dbReference type="ARBA" id="ARBA00023201"/>
    </source>
</evidence>
<evidence type="ECO:0000313" key="16">
    <source>
        <dbReference type="Proteomes" id="UP000184148"/>
    </source>
</evidence>
<gene>
    <name evidence="15" type="ORF">SAMN02745133_01564</name>
</gene>
<dbReference type="NCBIfam" id="TIGR00813">
    <property type="entry name" value="sss"/>
    <property type="match status" value="1"/>
</dbReference>
<dbReference type="InterPro" id="IPR050277">
    <property type="entry name" value="Sodium:Solute_Symporter"/>
</dbReference>
<dbReference type="PANTHER" id="PTHR48086">
    <property type="entry name" value="SODIUM/PROLINE SYMPORTER-RELATED"/>
    <property type="match status" value="1"/>
</dbReference>
<feature type="transmembrane region" description="Helical" evidence="14">
    <location>
        <begin position="268"/>
        <end position="286"/>
    </location>
</feature>